<dbReference type="PROSITE" id="PS51257">
    <property type="entry name" value="PROKAR_LIPOPROTEIN"/>
    <property type="match status" value="1"/>
</dbReference>
<protein>
    <recommendedName>
        <fullName evidence="3">Lipoprotein</fullName>
    </recommendedName>
</protein>
<dbReference type="Proteomes" id="UP001176806">
    <property type="component" value="Unassembled WGS sequence"/>
</dbReference>
<proteinExistence type="predicted"/>
<accession>A0ABT8WMM5</accession>
<organism evidence="1 2">
    <name type="scientific">Flavivirga jejuensis</name>
    <dbReference type="NCBI Taxonomy" id="870487"/>
    <lineage>
        <taxon>Bacteria</taxon>
        <taxon>Pseudomonadati</taxon>
        <taxon>Bacteroidota</taxon>
        <taxon>Flavobacteriia</taxon>
        <taxon>Flavobacteriales</taxon>
        <taxon>Flavobacteriaceae</taxon>
        <taxon>Flavivirga</taxon>
    </lineage>
</organism>
<gene>
    <name evidence="1" type="ORF">Q4Q40_09505</name>
</gene>
<keyword evidence="2" id="KW-1185">Reference proteome</keyword>
<evidence type="ECO:0000313" key="1">
    <source>
        <dbReference type="EMBL" id="MDO5974419.1"/>
    </source>
</evidence>
<dbReference type="RefSeq" id="WP_303301560.1">
    <property type="nucleotide sequence ID" value="NZ_BAABDA010000050.1"/>
</dbReference>
<sequence>MFRKKLILLVIPLMLCSCEERKKSLLVNVISGKEEVVEEGYLYTPSTQSFLRGHHWFEKIKEATISFTSDKKADINFDISKGEGDHFSIKELPLNYLVPRLHYKLKGEPDDFDLFNLMMAEYSRNGLSFPYGMVNDKITHFETSLLPEIPWKLAEDYEFLPNPKFKPVRFSVVNNCLSSGLWEMNASDKTGEIYHSWFSFPKEEYYKITAGVNNLPEDKVKKALVWKDEEVEIDLSRLRKVLKPLGGNVPTVVNEEVSYSSQGSRRKLSKGFVTCEKSGNYVRPDSLCDMLDRKVKMSKFIEPGIYSVNDKMEFDFSIYKSPLSVEVFEVEPYTSYNFNSKEDHKTKDNFKYIELHFNYPNNKKIILGNLPLNLLVQKEDYTLHGFGVGILSASGFAERRPFLIDQGYHPSFAYLAREDANGKLYALNSHGEGLEQVFIRSFPTDKKPHWDITFTSYERITDIVKYRVPISQPLIKEQIAHTEKYITPVYFSYRDDNLR</sequence>
<name>A0ABT8WMM5_9FLAO</name>
<comment type="caution">
    <text evidence="1">The sequence shown here is derived from an EMBL/GenBank/DDBJ whole genome shotgun (WGS) entry which is preliminary data.</text>
</comment>
<evidence type="ECO:0008006" key="3">
    <source>
        <dbReference type="Google" id="ProtNLM"/>
    </source>
</evidence>
<evidence type="ECO:0000313" key="2">
    <source>
        <dbReference type="Proteomes" id="UP001176806"/>
    </source>
</evidence>
<reference evidence="1" key="1">
    <citation type="submission" date="2023-07" db="EMBL/GenBank/DDBJ databases">
        <title>Two novel species in the genus Flavivirga.</title>
        <authorList>
            <person name="Kwon K."/>
        </authorList>
    </citation>
    <scope>NUCLEOTIDE SEQUENCE</scope>
    <source>
        <strain evidence="1">KACC 14158</strain>
    </source>
</reference>
<dbReference type="EMBL" id="JAUOEL010000003">
    <property type="protein sequence ID" value="MDO5974419.1"/>
    <property type="molecule type" value="Genomic_DNA"/>
</dbReference>